<evidence type="ECO:0000256" key="5">
    <source>
        <dbReference type="ARBA" id="ARBA00023002"/>
    </source>
</evidence>
<dbReference type="InterPro" id="IPR006091">
    <property type="entry name" value="Acyl-CoA_Oxase/DH_mid-dom"/>
</dbReference>
<dbReference type="Gene3D" id="1.10.540.10">
    <property type="entry name" value="Acyl-CoA dehydrogenase/oxidase, N-terminal domain"/>
    <property type="match status" value="1"/>
</dbReference>
<evidence type="ECO:0000259" key="7">
    <source>
        <dbReference type="Pfam" id="PF00441"/>
    </source>
</evidence>
<proteinExistence type="inferred from homology"/>
<dbReference type="Pfam" id="PF02770">
    <property type="entry name" value="Acyl-CoA_dh_M"/>
    <property type="match status" value="1"/>
</dbReference>
<dbReference type="InterPro" id="IPR037069">
    <property type="entry name" value="AcylCoA_DH/ox_N_sf"/>
</dbReference>
<feature type="domain" description="Acyl-CoA dehydrogenase/oxidase C-terminal" evidence="7">
    <location>
        <begin position="236"/>
        <end position="387"/>
    </location>
</feature>
<keyword evidence="5 6" id="KW-0560">Oxidoreductase</keyword>
<dbReference type="FunFam" id="2.40.110.10:FF:000011">
    <property type="entry name" value="Acyl-CoA dehydrogenase FadE34"/>
    <property type="match status" value="1"/>
</dbReference>
<dbReference type="InterPro" id="IPR009075">
    <property type="entry name" value="AcylCo_DH/oxidase_C"/>
</dbReference>
<keyword evidence="4 6" id="KW-0274">FAD</keyword>
<feature type="domain" description="Acyl-CoA oxidase/dehydrogenase middle" evidence="8">
    <location>
        <begin position="127"/>
        <end position="224"/>
    </location>
</feature>
<dbReference type="Gene3D" id="1.20.140.10">
    <property type="entry name" value="Butyryl-CoA Dehydrogenase, subunit A, domain 3"/>
    <property type="match status" value="1"/>
</dbReference>
<dbReference type="EMBL" id="AP023287">
    <property type="protein sequence ID" value="BCI54375.1"/>
    <property type="molecule type" value="Genomic_DNA"/>
</dbReference>
<evidence type="ECO:0000313" key="11">
    <source>
        <dbReference type="Proteomes" id="UP000515734"/>
    </source>
</evidence>
<dbReference type="GO" id="GO:0003995">
    <property type="term" value="F:acyl-CoA dehydrogenase activity"/>
    <property type="evidence" value="ECO:0007669"/>
    <property type="project" value="InterPro"/>
</dbReference>
<dbReference type="InterPro" id="IPR046373">
    <property type="entry name" value="Acyl-CoA_Oxase/DH_mid-dom_sf"/>
</dbReference>
<accession>A0A6S6P702</accession>
<evidence type="ECO:0000256" key="6">
    <source>
        <dbReference type="RuleBase" id="RU362125"/>
    </source>
</evidence>
<dbReference type="InterPro" id="IPR006089">
    <property type="entry name" value="Acyl-CoA_DH_CS"/>
</dbReference>
<dbReference type="InterPro" id="IPR052161">
    <property type="entry name" value="Mycobact_Acyl-CoA_DH"/>
</dbReference>
<feature type="domain" description="Acyl-CoA dehydrogenase/oxidase N-terminal" evidence="9">
    <location>
        <begin position="8"/>
        <end position="122"/>
    </location>
</feature>
<dbReference type="Proteomes" id="UP000515734">
    <property type="component" value="Chromosome"/>
</dbReference>
<dbReference type="PANTHER" id="PTHR43292">
    <property type="entry name" value="ACYL-COA DEHYDROGENASE"/>
    <property type="match status" value="1"/>
</dbReference>
<protein>
    <submittedName>
        <fullName evidence="10">Acyl-CoA dehydrogenase</fullName>
    </submittedName>
</protein>
<dbReference type="RefSeq" id="WP_185292294.1">
    <property type="nucleotide sequence ID" value="NZ_AP023287.1"/>
</dbReference>
<dbReference type="SUPFAM" id="SSF56645">
    <property type="entry name" value="Acyl-CoA dehydrogenase NM domain-like"/>
    <property type="match status" value="1"/>
</dbReference>
<evidence type="ECO:0000256" key="2">
    <source>
        <dbReference type="ARBA" id="ARBA00009347"/>
    </source>
</evidence>
<evidence type="ECO:0000259" key="9">
    <source>
        <dbReference type="Pfam" id="PF02771"/>
    </source>
</evidence>
<dbReference type="InterPro" id="IPR013786">
    <property type="entry name" value="AcylCoA_DH/ox_N"/>
</dbReference>
<gene>
    <name evidence="10" type="ORF">NIIDNTM18_36530</name>
</gene>
<evidence type="ECO:0000256" key="1">
    <source>
        <dbReference type="ARBA" id="ARBA00001974"/>
    </source>
</evidence>
<keyword evidence="3 6" id="KW-0285">Flavoprotein</keyword>
<comment type="cofactor">
    <cofactor evidence="1 6">
        <name>FAD</name>
        <dbReference type="ChEBI" id="CHEBI:57692"/>
    </cofactor>
</comment>
<dbReference type="Pfam" id="PF00441">
    <property type="entry name" value="Acyl-CoA_dh_1"/>
    <property type="match status" value="1"/>
</dbReference>
<dbReference type="PROSITE" id="PS00072">
    <property type="entry name" value="ACYL_COA_DH_1"/>
    <property type="match status" value="1"/>
</dbReference>
<dbReference type="AlphaFoldDB" id="A0A6S6P702"/>
<comment type="similarity">
    <text evidence="2 6">Belongs to the acyl-CoA dehydrogenase family.</text>
</comment>
<dbReference type="InterPro" id="IPR036250">
    <property type="entry name" value="AcylCo_DH-like_C"/>
</dbReference>
<dbReference type="SUPFAM" id="SSF47203">
    <property type="entry name" value="Acyl-CoA dehydrogenase C-terminal domain-like"/>
    <property type="match status" value="1"/>
</dbReference>
<dbReference type="InterPro" id="IPR009100">
    <property type="entry name" value="AcylCoA_DH/oxidase_NM_dom_sf"/>
</dbReference>
<name>A0A6S6P702_9MYCO</name>
<dbReference type="Gene3D" id="2.40.110.10">
    <property type="entry name" value="Butyryl-CoA Dehydrogenase, subunit A, domain 2"/>
    <property type="match status" value="1"/>
</dbReference>
<evidence type="ECO:0000256" key="3">
    <source>
        <dbReference type="ARBA" id="ARBA00022630"/>
    </source>
</evidence>
<dbReference type="GO" id="GO:0005886">
    <property type="term" value="C:plasma membrane"/>
    <property type="evidence" value="ECO:0007669"/>
    <property type="project" value="TreeGrafter"/>
</dbReference>
<evidence type="ECO:0000256" key="4">
    <source>
        <dbReference type="ARBA" id="ARBA00022827"/>
    </source>
</evidence>
<dbReference type="GO" id="GO:0050660">
    <property type="term" value="F:flavin adenine dinucleotide binding"/>
    <property type="evidence" value="ECO:0007669"/>
    <property type="project" value="InterPro"/>
</dbReference>
<organism evidence="10 11">
    <name type="scientific">Mycolicibacterium litorale</name>
    <dbReference type="NCBI Taxonomy" id="758802"/>
    <lineage>
        <taxon>Bacteria</taxon>
        <taxon>Bacillati</taxon>
        <taxon>Actinomycetota</taxon>
        <taxon>Actinomycetes</taxon>
        <taxon>Mycobacteriales</taxon>
        <taxon>Mycobacteriaceae</taxon>
        <taxon>Mycolicibacterium</taxon>
    </lineage>
</organism>
<dbReference type="PANTHER" id="PTHR43292:SF3">
    <property type="entry name" value="ACYL-COA DEHYDROGENASE FADE29"/>
    <property type="match status" value="1"/>
</dbReference>
<reference evidence="10 11" key="1">
    <citation type="submission" date="2020-07" db="EMBL/GenBank/DDBJ databases">
        <title>Complete genome sequence of Mycolicibacterium litorale like strain isolated from cardiac implantable electronic device infection.</title>
        <authorList>
            <person name="Fukano H."/>
            <person name="Miyama H."/>
            <person name="Hoshino Y."/>
        </authorList>
    </citation>
    <scope>NUCLEOTIDE SEQUENCE [LARGE SCALE GENOMIC DNA]</scope>
    <source>
        <strain evidence="10 11">NIIDNTM18</strain>
    </source>
</reference>
<dbReference type="Pfam" id="PF02771">
    <property type="entry name" value="Acyl-CoA_dh_N"/>
    <property type="match status" value="1"/>
</dbReference>
<sequence>MQLTFDADVEAFRAEFVEFLDAHQPTEADAAQRPRSSADLPEWARRWQRLLFDNGWLLPGHPPEFGGRNATILQQYVHQLELSRRRIYHSFNPQGVGIIAASLISFGTPEQQRKWAVPILRAEMTAALGMSEPGAGSDLASLRTRAVRTDAGSYVVNGQKVWTSGANEADVILTFVRTDPTAAKHRGISVLMIPTDSPGVVRRPFASICDAGELDFNEVFFNDVEVPGDNLVGAENDGWRVANGSLGHERTMLWLSYADRLQDLIDDFPVRTALDRDRYATMVMDSMAVRLLGSVALAKAARGVEDAGALSVLKLLGSETGQTATEHALDAVGAEGLAHPTTVGPWTPLNLDAYSCGWFERYTRSFAGTIAGGTSEIQRNIIAQRLLGLPRG</sequence>
<evidence type="ECO:0000259" key="8">
    <source>
        <dbReference type="Pfam" id="PF02770"/>
    </source>
</evidence>
<evidence type="ECO:0000313" key="10">
    <source>
        <dbReference type="EMBL" id="BCI54375.1"/>
    </source>
</evidence>